<gene>
    <name evidence="7" type="ORF">RRG08_016619</name>
</gene>
<dbReference type="InterPro" id="IPR028110">
    <property type="entry name" value="TMEM254"/>
</dbReference>
<dbReference type="EMBL" id="JAWDGP010006217">
    <property type="protein sequence ID" value="KAK3745496.1"/>
    <property type="molecule type" value="Genomic_DNA"/>
</dbReference>
<evidence type="ECO:0000256" key="1">
    <source>
        <dbReference type="ARBA" id="ARBA00004141"/>
    </source>
</evidence>
<keyword evidence="2 6" id="KW-0812">Transmembrane</keyword>
<evidence type="ECO:0000256" key="4">
    <source>
        <dbReference type="ARBA" id="ARBA00023136"/>
    </source>
</evidence>
<evidence type="ECO:0000256" key="3">
    <source>
        <dbReference type="ARBA" id="ARBA00022989"/>
    </source>
</evidence>
<accession>A0AAE1CYJ2</accession>
<feature type="transmembrane region" description="Helical" evidence="6">
    <location>
        <begin position="97"/>
        <end position="115"/>
    </location>
</feature>
<dbReference type="GO" id="GO:0016020">
    <property type="term" value="C:membrane"/>
    <property type="evidence" value="ECO:0007669"/>
    <property type="project" value="UniProtKB-SubCell"/>
</dbReference>
<reference evidence="7" key="1">
    <citation type="journal article" date="2023" name="G3 (Bethesda)">
        <title>A reference genome for the long-term kleptoplast-retaining sea slug Elysia crispata morphotype clarki.</title>
        <authorList>
            <person name="Eastman K.E."/>
            <person name="Pendleton A.L."/>
            <person name="Shaikh M.A."/>
            <person name="Suttiyut T."/>
            <person name="Ogas R."/>
            <person name="Tomko P."/>
            <person name="Gavelis G."/>
            <person name="Widhalm J.R."/>
            <person name="Wisecaver J.H."/>
        </authorList>
    </citation>
    <scope>NUCLEOTIDE SEQUENCE</scope>
    <source>
        <strain evidence="7">ECLA1</strain>
    </source>
</reference>
<comment type="caution">
    <text evidence="7">The sequence shown here is derived from an EMBL/GenBank/DDBJ whole genome shotgun (WGS) entry which is preliminary data.</text>
</comment>
<dbReference type="AlphaFoldDB" id="A0AAE1CYJ2"/>
<proteinExistence type="predicted"/>
<evidence type="ECO:0000313" key="7">
    <source>
        <dbReference type="EMBL" id="KAK3745496.1"/>
    </source>
</evidence>
<dbReference type="PANTHER" id="PTHR34104">
    <property type="entry name" value="TRANSMEMBRANE PROTEIN 254"/>
    <property type="match status" value="1"/>
</dbReference>
<evidence type="ECO:0000313" key="8">
    <source>
        <dbReference type="Proteomes" id="UP001283361"/>
    </source>
</evidence>
<evidence type="ECO:0000256" key="5">
    <source>
        <dbReference type="ARBA" id="ARBA00034834"/>
    </source>
</evidence>
<dbReference type="Pfam" id="PF14934">
    <property type="entry name" value="TMEM254"/>
    <property type="match status" value="1"/>
</dbReference>
<evidence type="ECO:0000256" key="2">
    <source>
        <dbReference type="ARBA" id="ARBA00022692"/>
    </source>
</evidence>
<sequence>MVKRDRVGLDRNYFVLPHPFWILALGISIPFILVTAFFPGQLPPSFGVVKTASNYVYDNFPYITWLTAVAIIGAHTLESLLTIKLCCDAGMTTAATLKWTISTFLFGFTSVLLRLRPYLQKAKRSQF</sequence>
<keyword evidence="8" id="KW-1185">Reference proteome</keyword>
<organism evidence="7 8">
    <name type="scientific">Elysia crispata</name>
    <name type="common">lettuce slug</name>
    <dbReference type="NCBI Taxonomy" id="231223"/>
    <lineage>
        <taxon>Eukaryota</taxon>
        <taxon>Metazoa</taxon>
        <taxon>Spiralia</taxon>
        <taxon>Lophotrochozoa</taxon>
        <taxon>Mollusca</taxon>
        <taxon>Gastropoda</taxon>
        <taxon>Heterobranchia</taxon>
        <taxon>Euthyneura</taxon>
        <taxon>Panpulmonata</taxon>
        <taxon>Sacoglossa</taxon>
        <taxon>Placobranchoidea</taxon>
        <taxon>Plakobranchidae</taxon>
        <taxon>Elysia</taxon>
    </lineage>
</organism>
<dbReference type="Proteomes" id="UP001283361">
    <property type="component" value="Unassembled WGS sequence"/>
</dbReference>
<dbReference type="PANTHER" id="PTHR34104:SF3">
    <property type="entry name" value="TRANSMEMBRANE PROTEIN 254"/>
    <property type="match status" value="1"/>
</dbReference>
<feature type="transmembrane region" description="Helical" evidence="6">
    <location>
        <begin position="59"/>
        <end position="77"/>
    </location>
</feature>
<feature type="transmembrane region" description="Helical" evidence="6">
    <location>
        <begin position="20"/>
        <end position="38"/>
    </location>
</feature>
<comment type="subcellular location">
    <subcellularLocation>
        <location evidence="1">Membrane</location>
        <topology evidence="1">Multi-pass membrane protein</topology>
    </subcellularLocation>
</comment>
<keyword evidence="4 6" id="KW-0472">Membrane</keyword>
<name>A0AAE1CYJ2_9GAST</name>
<keyword evidence="3 6" id="KW-1133">Transmembrane helix</keyword>
<evidence type="ECO:0000256" key="6">
    <source>
        <dbReference type="SAM" id="Phobius"/>
    </source>
</evidence>
<protein>
    <recommendedName>
        <fullName evidence="5">Transmembrane protein 254</fullName>
    </recommendedName>
</protein>